<dbReference type="AlphaFoldDB" id="A0A1I7NIU7"/>
<dbReference type="Pfam" id="PF07859">
    <property type="entry name" value="Abhydrolase_3"/>
    <property type="match status" value="1"/>
</dbReference>
<organism evidence="4 5">
    <name type="scientific">Hyphomicrobium facile</name>
    <dbReference type="NCBI Taxonomy" id="51670"/>
    <lineage>
        <taxon>Bacteria</taxon>
        <taxon>Pseudomonadati</taxon>
        <taxon>Pseudomonadota</taxon>
        <taxon>Alphaproteobacteria</taxon>
        <taxon>Hyphomicrobiales</taxon>
        <taxon>Hyphomicrobiaceae</taxon>
        <taxon>Hyphomicrobium</taxon>
    </lineage>
</organism>
<gene>
    <name evidence="4" type="ORF">SAMN04488557_2363</name>
</gene>
<protein>
    <submittedName>
        <fullName evidence="4">Acetyl esterase/lipase</fullName>
    </submittedName>
</protein>
<reference evidence="5" key="1">
    <citation type="submission" date="2016-10" db="EMBL/GenBank/DDBJ databases">
        <authorList>
            <person name="Varghese N."/>
            <person name="Submissions S."/>
        </authorList>
    </citation>
    <scope>NUCLEOTIDE SEQUENCE [LARGE SCALE GENOMIC DNA]</scope>
    <source>
        <strain evidence="5">DSM 1565</strain>
    </source>
</reference>
<dbReference type="PANTHER" id="PTHR48081:SF30">
    <property type="entry name" value="ACETYL-HYDROLASE LIPR-RELATED"/>
    <property type="match status" value="1"/>
</dbReference>
<dbReference type="PANTHER" id="PTHR48081">
    <property type="entry name" value="AB HYDROLASE SUPERFAMILY PROTEIN C4A8.06C"/>
    <property type="match status" value="1"/>
</dbReference>
<evidence type="ECO:0000256" key="2">
    <source>
        <dbReference type="ARBA" id="ARBA00022801"/>
    </source>
</evidence>
<dbReference type="InterPro" id="IPR029058">
    <property type="entry name" value="AB_hydrolase_fold"/>
</dbReference>
<evidence type="ECO:0000259" key="3">
    <source>
        <dbReference type="Pfam" id="PF07859"/>
    </source>
</evidence>
<evidence type="ECO:0000256" key="1">
    <source>
        <dbReference type="ARBA" id="ARBA00010515"/>
    </source>
</evidence>
<dbReference type="STRING" id="51670.SAMN04488557_2363"/>
<dbReference type="PROSITE" id="PS51318">
    <property type="entry name" value="TAT"/>
    <property type="match status" value="1"/>
</dbReference>
<name>A0A1I7NIU7_9HYPH</name>
<dbReference type="GO" id="GO:0004806">
    <property type="term" value="F:triacylglycerol lipase activity"/>
    <property type="evidence" value="ECO:0007669"/>
    <property type="project" value="TreeGrafter"/>
</dbReference>
<dbReference type="InterPro" id="IPR006311">
    <property type="entry name" value="TAT_signal"/>
</dbReference>
<dbReference type="SUPFAM" id="SSF53474">
    <property type="entry name" value="alpha/beta-Hydrolases"/>
    <property type="match status" value="1"/>
</dbReference>
<keyword evidence="2" id="KW-0378">Hydrolase</keyword>
<keyword evidence="5" id="KW-1185">Reference proteome</keyword>
<evidence type="ECO:0000313" key="5">
    <source>
        <dbReference type="Proteomes" id="UP000199423"/>
    </source>
</evidence>
<comment type="similarity">
    <text evidence="1">Belongs to the 'GDXG' lipolytic enzyme family.</text>
</comment>
<dbReference type="InterPro" id="IPR013094">
    <property type="entry name" value="AB_hydrolase_3"/>
</dbReference>
<accession>A0A1I7NIU7</accession>
<proteinExistence type="inferred from homology"/>
<dbReference type="Proteomes" id="UP000199423">
    <property type="component" value="Unassembled WGS sequence"/>
</dbReference>
<feature type="domain" description="Alpha/beta hydrolase fold-3" evidence="3">
    <location>
        <begin position="140"/>
        <end position="341"/>
    </location>
</feature>
<dbReference type="Gene3D" id="3.40.50.1820">
    <property type="entry name" value="alpha/beta hydrolase"/>
    <property type="match status" value="1"/>
</dbReference>
<dbReference type="EMBL" id="FPCH01000002">
    <property type="protein sequence ID" value="SFV34559.1"/>
    <property type="molecule type" value="Genomic_DNA"/>
</dbReference>
<dbReference type="InterPro" id="IPR050300">
    <property type="entry name" value="GDXG_lipolytic_enzyme"/>
</dbReference>
<dbReference type="RefSeq" id="WP_092868196.1">
    <property type="nucleotide sequence ID" value="NZ_FPCH01000002.1"/>
</dbReference>
<dbReference type="OrthoDB" id="9806180at2"/>
<evidence type="ECO:0000313" key="4">
    <source>
        <dbReference type="EMBL" id="SFV34559.1"/>
    </source>
</evidence>
<sequence>MSDLSFAAINKQLSLSRRMFLGSSLAAATLPAVARAQEAAPIGNLEPRQLPARSLPVPTTVSKELQAVIAAPYAPEWNALPEDSAAWKDLAAKSAESAAPAIAAIREHFGLTVEKTTMAGVPVFVITPKEIAPRNRDRLLVHVHGGGYVLFPGEAGAGEGMMMAGHGKFKVVSIDYRMAPDFPYPAALDDVMAVWRVLMAAYDPRKMAIFGTSAGGALTLCATLRAKAEGLALPGAIGPGSPLADLTWSGDTIMANAFVDNALVSRRSWATGASAIYAGERDLRDPMLSPIFGDFSGFPPAILTSGTRDLFLSDTVRTHRKLRQADVVAELQVFEGQSHAQYLTPSLPESEEAFAEIAKFFETHLAS</sequence>